<dbReference type="GO" id="GO:0000287">
    <property type="term" value="F:magnesium ion binding"/>
    <property type="evidence" value="ECO:0007669"/>
    <property type="project" value="InterPro"/>
</dbReference>
<comment type="similarity">
    <text evidence="2 9">Belongs to the TRAFAC class OBG-HflX-like GTPase superfamily. OBG GTPase family.</text>
</comment>
<evidence type="ECO:0000256" key="2">
    <source>
        <dbReference type="ARBA" id="ARBA00007699"/>
    </source>
</evidence>
<dbReference type="AlphaFoldDB" id="A0A0F4LU09"/>
<dbReference type="GO" id="GO:0042254">
    <property type="term" value="P:ribosome biogenesis"/>
    <property type="evidence" value="ECO:0007669"/>
    <property type="project" value="UniProtKB-UniRule"/>
</dbReference>
<evidence type="ECO:0000256" key="8">
    <source>
        <dbReference type="ARBA" id="ARBA00023134"/>
    </source>
</evidence>
<feature type="binding site" evidence="9">
    <location>
        <begin position="311"/>
        <end position="313"/>
    </location>
    <ligand>
        <name>GTP</name>
        <dbReference type="ChEBI" id="CHEBI:37565"/>
    </ligand>
</feature>
<dbReference type="SUPFAM" id="SSF82051">
    <property type="entry name" value="Obg GTP-binding protein N-terminal domain"/>
    <property type="match status" value="1"/>
</dbReference>
<dbReference type="PRINTS" id="PR00326">
    <property type="entry name" value="GTP1OBG"/>
</dbReference>
<dbReference type="FunFam" id="2.70.210.12:FF:000001">
    <property type="entry name" value="GTPase Obg"/>
    <property type="match status" value="1"/>
</dbReference>
<protein>
    <recommendedName>
        <fullName evidence="9">GTPase Obg</fullName>
        <ecNumber evidence="9">3.6.5.-</ecNumber>
    </recommendedName>
    <alternativeName>
        <fullName evidence="9">GTP-binding protein Obg</fullName>
    </alternativeName>
</protein>
<keyword evidence="14" id="KW-1185">Reference proteome</keyword>
<keyword evidence="5 9" id="KW-0547">Nucleotide-binding</keyword>
<dbReference type="PANTHER" id="PTHR11702:SF31">
    <property type="entry name" value="MITOCHONDRIAL RIBOSOME-ASSOCIATED GTPASE 2"/>
    <property type="match status" value="1"/>
</dbReference>
<feature type="domain" description="OCT" evidence="11">
    <location>
        <begin position="352"/>
        <end position="429"/>
    </location>
</feature>
<feature type="binding site" evidence="9">
    <location>
        <begin position="282"/>
        <end position="285"/>
    </location>
    <ligand>
        <name>GTP</name>
        <dbReference type="ChEBI" id="CHEBI:37565"/>
    </ligand>
</feature>
<evidence type="ECO:0000256" key="5">
    <source>
        <dbReference type="ARBA" id="ARBA00022741"/>
    </source>
</evidence>
<dbReference type="PIRSF" id="PIRSF002401">
    <property type="entry name" value="GTP_bd_Obg/CgtA"/>
    <property type="match status" value="1"/>
</dbReference>
<dbReference type="InterPro" id="IPR036726">
    <property type="entry name" value="GTP1_OBG_dom_sf"/>
</dbReference>
<gene>
    <name evidence="9 13" type="primary">obg</name>
    <name evidence="13" type="ORF">JG30_09050</name>
</gene>
<feature type="binding site" evidence="9">
    <location>
        <position position="172"/>
    </location>
    <ligand>
        <name>Mg(2+)</name>
        <dbReference type="ChEBI" id="CHEBI:18420"/>
    </ligand>
</feature>
<dbReference type="GO" id="GO:0003924">
    <property type="term" value="F:GTPase activity"/>
    <property type="evidence" value="ECO:0007669"/>
    <property type="project" value="UniProtKB-UniRule"/>
</dbReference>
<evidence type="ECO:0000256" key="4">
    <source>
        <dbReference type="ARBA" id="ARBA00022723"/>
    </source>
</evidence>
<feature type="binding site" evidence="9">
    <location>
        <begin position="165"/>
        <end position="172"/>
    </location>
    <ligand>
        <name>GTP</name>
        <dbReference type="ChEBI" id="CHEBI:37565"/>
    </ligand>
</feature>
<dbReference type="PROSITE" id="PS51710">
    <property type="entry name" value="G_OBG"/>
    <property type="match status" value="1"/>
</dbReference>
<feature type="domain" description="OBG-type G" evidence="10">
    <location>
        <begin position="159"/>
        <end position="330"/>
    </location>
</feature>
<evidence type="ECO:0000256" key="7">
    <source>
        <dbReference type="ARBA" id="ARBA00022842"/>
    </source>
</evidence>
<dbReference type="OrthoDB" id="9807318at2"/>
<dbReference type="NCBIfam" id="NF008955">
    <property type="entry name" value="PRK12297.1"/>
    <property type="match status" value="1"/>
</dbReference>
<dbReference type="InterPro" id="IPR006169">
    <property type="entry name" value="GTP1_OBG_dom"/>
</dbReference>
<comment type="subunit">
    <text evidence="9">Monomer.</text>
</comment>
<sequence>MFVDKVTIKVKAGKGGDGAVAFRHEKFVPNGGPAGGDGGEGGNVILKVDTGLRTLMDFRYQRQFKAAAGGNGMIKSMHGANAQNVWISVPPGTVVTDLDTDTVLGDLTKKDEELVVAHGGHGGRGNIHFANSRNTAPEIAENGTPGEERNLQLELRVLADVGLVGFPSVGKSTLLSVATAAKPKIAAYHFTTLAPNLGMVQLADGRDFVMADLPGLIAGASTGVGLGFQFLRHIERTRVLLHLVEMDPNNGRDPVADYQQIQQELKNYDAKLLKRPQVIVATKMDLPGSQERLMSFVKTLQLPQDAVYQISSATHQGVDELLRHVATVLADAPTLQSTVSKQAIQTKNYHYQPQQQEQAIQVQKVGDNTYTVTNVAVSALLQRSNLNYQDGVLRFARKLRKMGVDDALLKAGAKSGDTVIIDDFEFEFM</sequence>
<evidence type="ECO:0000259" key="11">
    <source>
        <dbReference type="PROSITE" id="PS51881"/>
    </source>
</evidence>
<dbReference type="HOGENOM" id="CLU_011747_2_1_9"/>
<dbReference type="Gene3D" id="3.40.50.300">
    <property type="entry name" value="P-loop containing nucleotide triphosphate hydrolases"/>
    <property type="match status" value="1"/>
</dbReference>
<keyword evidence="4 9" id="KW-0479">Metal-binding</keyword>
<comment type="function">
    <text evidence="9">An essential GTPase which binds GTP, GDP and possibly (p)ppGpp with moderate affinity, with high nucleotide exchange rates and a fairly low GTP hydrolysis rate. Plays a role in control of the cell cycle, stress response, ribosome biogenesis and in those bacteria that undergo differentiation, in morphogenesis control.</text>
</comment>
<dbReference type="InterPro" id="IPR045086">
    <property type="entry name" value="OBG_GTPase"/>
</dbReference>
<dbReference type="SUPFAM" id="SSF102741">
    <property type="entry name" value="Obg GTP-binding protein C-terminal domain"/>
    <property type="match status" value="1"/>
</dbReference>
<dbReference type="NCBIfam" id="NF008954">
    <property type="entry name" value="PRK12296.1"/>
    <property type="match status" value="1"/>
</dbReference>
<reference evidence="13 14" key="1">
    <citation type="submission" date="2015-01" db="EMBL/GenBank/DDBJ databases">
        <title>Comparative genomics of the lactic acid bacteria isolated from the honey bee gut.</title>
        <authorList>
            <person name="Ellegaard K.M."/>
            <person name="Tamarit D."/>
            <person name="Javelind E."/>
            <person name="Olofsson T."/>
            <person name="Andersson S.G."/>
            <person name="Vasquez A."/>
        </authorList>
    </citation>
    <scope>NUCLEOTIDE SEQUENCE [LARGE SCALE GENOMIC DNA]</scope>
    <source>
        <strain evidence="13 14">Bin4</strain>
    </source>
</reference>
<dbReference type="CDD" id="cd01898">
    <property type="entry name" value="Obg"/>
    <property type="match status" value="1"/>
</dbReference>
<comment type="cofactor">
    <cofactor evidence="1 9">
        <name>Mg(2+)</name>
        <dbReference type="ChEBI" id="CHEBI:18420"/>
    </cofactor>
</comment>
<dbReference type="HAMAP" id="MF_01454">
    <property type="entry name" value="GTPase_Obg"/>
    <property type="match status" value="1"/>
</dbReference>
<dbReference type="STRING" id="1218492.JG30_09050"/>
<dbReference type="InterPro" id="IPR015349">
    <property type="entry name" value="OCT_dom"/>
</dbReference>
<name>A0A0F4LU09_9LACO</name>
<dbReference type="Pfam" id="PF01018">
    <property type="entry name" value="GTP1_OBG"/>
    <property type="match status" value="1"/>
</dbReference>
<dbReference type="NCBIfam" id="NF008956">
    <property type="entry name" value="PRK12299.1"/>
    <property type="match status" value="1"/>
</dbReference>
<dbReference type="EMBL" id="JXJQ01000008">
    <property type="protein sequence ID" value="KJY61853.1"/>
    <property type="molecule type" value="Genomic_DNA"/>
</dbReference>
<dbReference type="InterPro" id="IPR036346">
    <property type="entry name" value="GTP-bd_prot_GTP1/OBG_C_sf"/>
</dbReference>
<keyword evidence="6 9" id="KW-0378">Hydrolase</keyword>
<dbReference type="Pfam" id="PF01926">
    <property type="entry name" value="MMR_HSR1"/>
    <property type="match status" value="1"/>
</dbReference>
<dbReference type="InterPro" id="IPR006073">
    <property type="entry name" value="GTP-bd"/>
</dbReference>
<evidence type="ECO:0000256" key="6">
    <source>
        <dbReference type="ARBA" id="ARBA00022801"/>
    </source>
</evidence>
<dbReference type="InterPro" id="IPR014100">
    <property type="entry name" value="GTP-bd_Obg/CgtA"/>
</dbReference>
<comment type="caution">
    <text evidence="13">The sequence shown here is derived from an EMBL/GenBank/DDBJ whole genome shotgun (WGS) entry which is preliminary data.</text>
</comment>
<feature type="binding site" evidence="9">
    <location>
        <position position="192"/>
    </location>
    <ligand>
        <name>Mg(2+)</name>
        <dbReference type="ChEBI" id="CHEBI:18420"/>
    </ligand>
</feature>
<dbReference type="GO" id="GO:0005737">
    <property type="term" value="C:cytoplasm"/>
    <property type="evidence" value="ECO:0007669"/>
    <property type="project" value="UniProtKB-SubCell"/>
</dbReference>
<dbReference type="NCBIfam" id="TIGR03595">
    <property type="entry name" value="Obg_CgtA_exten"/>
    <property type="match status" value="1"/>
</dbReference>
<feature type="domain" description="Obg" evidence="12">
    <location>
        <begin position="1"/>
        <end position="158"/>
    </location>
</feature>
<proteinExistence type="inferred from homology"/>
<organism evidence="13 14">
    <name type="scientific">Bombilactobacillus mellifer</name>
    <dbReference type="NCBI Taxonomy" id="1218492"/>
    <lineage>
        <taxon>Bacteria</taxon>
        <taxon>Bacillati</taxon>
        <taxon>Bacillota</taxon>
        <taxon>Bacilli</taxon>
        <taxon>Lactobacillales</taxon>
        <taxon>Lactobacillaceae</taxon>
        <taxon>Bombilactobacillus</taxon>
    </lineage>
</organism>
<dbReference type="InterPro" id="IPR027417">
    <property type="entry name" value="P-loop_NTPase"/>
</dbReference>
<evidence type="ECO:0000313" key="13">
    <source>
        <dbReference type="EMBL" id="KJY61853.1"/>
    </source>
</evidence>
<keyword evidence="7 9" id="KW-0460">Magnesium</keyword>
<dbReference type="PROSITE" id="PS51883">
    <property type="entry name" value="OBG"/>
    <property type="match status" value="1"/>
</dbReference>
<dbReference type="PROSITE" id="PS51881">
    <property type="entry name" value="OCT"/>
    <property type="match status" value="1"/>
</dbReference>
<evidence type="ECO:0000313" key="14">
    <source>
        <dbReference type="Proteomes" id="UP000033558"/>
    </source>
</evidence>
<dbReference type="Gene3D" id="2.70.210.12">
    <property type="entry name" value="GTP1/OBG domain"/>
    <property type="match status" value="1"/>
</dbReference>
<evidence type="ECO:0000256" key="1">
    <source>
        <dbReference type="ARBA" id="ARBA00001946"/>
    </source>
</evidence>
<comment type="subcellular location">
    <subcellularLocation>
        <location evidence="9">Cytoplasm</location>
    </subcellularLocation>
</comment>
<dbReference type="Gene3D" id="3.30.300.350">
    <property type="entry name" value="GTP-binding protein OBG, C-terminal domain"/>
    <property type="match status" value="1"/>
</dbReference>
<evidence type="ECO:0000256" key="3">
    <source>
        <dbReference type="ARBA" id="ARBA00022490"/>
    </source>
</evidence>
<dbReference type="EC" id="3.6.5.-" evidence="9"/>
<accession>A0A0F4LU09</accession>
<dbReference type="InterPro" id="IPR031167">
    <property type="entry name" value="G_OBG"/>
</dbReference>
<dbReference type="PANTHER" id="PTHR11702">
    <property type="entry name" value="DEVELOPMENTALLY REGULATED GTP-BINDING PROTEIN-RELATED"/>
    <property type="match status" value="1"/>
</dbReference>
<feature type="binding site" evidence="9">
    <location>
        <begin position="190"/>
        <end position="194"/>
    </location>
    <ligand>
        <name>GTP</name>
        <dbReference type="ChEBI" id="CHEBI:37565"/>
    </ligand>
</feature>
<dbReference type="SUPFAM" id="SSF52540">
    <property type="entry name" value="P-loop containing nucleoside triphosphate hydrolases"/>
    <property type="match status" value="1"/>
</dbReference>
<dbReference type="PATRIC" id="fig|1218492.5.peg.1044"/>
<keyword evidence="8 9" id="KW-0342">GTP-binding</keyword>
<evidence type="ECO:0000256" key="9">
    <source>
        <dbReference type="HAMAP-Rule" id="MF_01454"/>
    </source>
</evidence>
<dbReference type="Pfam" id="PF09269">
    <property type="entry name" value="DUF1967"/>
    <property type="match status" value="1"/>
</dbReference>
<keyword evidence="3 9" id="KW-0963">Cytoplasm</keyword>
<evidence type="ECO:0000259" key="12">
    <source>
        <dbReference type="PROSITE" id="PS51883"/>
    </source>
</evidence>
<dbReference type="GO" id="GO:0005525">
    <property type="term" value="F:GTP binding"/>
    <property type="evidence" value="ECO:0007669"/>
    <property type="project" value="UniProtKB-UniRule"/>
</dbReference>
<dbReference type="Proteomes" id="UP000033558">
    <property type="component" value="Unassembled WGS sequence"/>
</dbReference>
<evidence type="ECO:0000259" key="10">
    <source>
        <dbReference type="PROSITE" id="PS51710"/>
    </source>
</evidence>
<feature type="binding site" evidence="9">
    <location>
        <begin position="212"/>
        <end position="215"/>
    </location>
    <ligand>
        <name>GTP</name>
        <dbReference type="ChEBI" id="CHEBI:37565"/>
    </ligand>
</feature>
<dbReference type="NCBIfam" id="TIGR02729">
    <property type="entry name" value="Obg_CgtA"/>
    <property type="match status" value="1"/>
</dbReference>